<evidence type="ECO:0000313" key="5">
    <source>
        <dbReference type="Proteomes" id="UP000009022"/>
    </source>
</evidence>
<dbReference type="InterPro" id="IPR011333">
    <property type="entry name" value="SKP1/BTB/POZ_sf"/>
</dbReference>
<reference evidence="4 5" key="1">
    <citation type="journal article" date="2008" name="Nature">
        <title>The Trichoplax genome and the nature of placozoans.</title>
        <authorList>
            <person name="Srivastava M."/>
            <person name="Begovic E."/>
            <person name="Chapman J."/>
            <person name="Putnam N.H."/>
            <person name="Hellsten U."/>
            <person name="Kawashima T."/>
            <person name="Kuo A."/>
            <person name="Mitros T."/>
            <person name="Salamov A."/>
            <person name="Carpenter M.L."/>
            <person name="Signorovitch A.Y."/>
            <person name="Moreno M.A."/>
            <person name="Kamm K."/>
            <person name="Grimwood J."/>
            <person name="Schmutz J."/>
            <person name="Shapiro H."/>
            <person name="Grigoriev I.V."/>
            <person name="Buss L.W."/>
            <person name="Schierwater B."/>
            <person name="Dellaporta S.L."/>
            <person name="Rokhsar D.S."/>
        </authorList>
    </citation>
    <scope>NUCLEOTIDE SEQUENCE [LARGE SCALE GENOMIC DNA]</scope>
    <source>
        <strain evidence="4 5">Grell-BS-1999</strain>
    </source>
</reference>
<evidence type="ECO:0000256" key="2">
    <source>
        <dbReference type="SAM" id="MobiDB-lite"/>
    </source>
</evidence>
<evidence type="ECO:0000259" key="3">
    <source>
        <dbReference type="PROSITE" id="PS50097"/>
    </source>
</evidence>
<dbReference type="AlphaFoldDB" id="B3RI78"/>
<dbReference type="Pfam" id="PF00651">
    <property type="entry name" value="BTB"/>
    <property type="match status" value="1"/>
</dbReference>
<dbReference type="RefSeq" id="XP_002108906.1">
    <property type="nucleotide sequence ID" value="XM_002108870.1"/>
</dbReference>
<dbReference type="HOGENOM" id="CLU_025961_2_0_1"/>
<dbReference type="PANTHER" id="PTHR23231:SF17">
    <property type="entry name" value="BTB DOMAIN-CONTAINING PROTEIN"/>
    <property type="match status" value="1"/>
</dbReference>
<dbReference type="Proteomes" id="UP000009022">
    <property type="component" value="Unassembled WGS sequence"/>
</dbReference>
<dbReference type="PhylomeDB" id="B3RI78"/>
<dbReference type="FunCoup" id="B3RI78">
    <property type="interactions" value="38"/>
</dbReference>
<organism evidence="4 5">
    <name type="scientific">Trichoplax adhaerens</name>
    <name type="common">Trichoplax reptans</name>
    <dbReference type="NCBI Taxonomy" id="10228"/>
    <lineage>
        <taxon>Eukaryota</taxon>
        <taxon>Metazoa</taxon>
        <taxon>Placozoa</taxon>
        <taxon>Uniplacotomia</taxon>
        <taxon>Trichoplacea</taxon>
        <taxon>Trichoplacidae</taxon>
        <taxon>Trichoplax</taxon>
    </lineage>
</organism>
<dbReference type="GeneID" id="6749389"/>
<dbReference type="PROSITE" id="PS50097">
    <property type="entry name" value="BTB"/>
    <property type="match status" value="1"/>
</dbReference>
<dbReference type="Gene3D" id="3.30.710.10">
    <property type="entry name" value="Potassium Channel Kv1.1, Chain A"/>
    <property type="match status" value="1"/>
</dbReference>
<dbReference type="EMBL" id="DS985241">
    <property type="protein sequence ID" value="EDV29704.1"/>
    <property type="molecule type" value="Genomic_DNA"/>
</dbReference>
<dbReference type="GO" id="GO:0007281">
    <property type="term" value="P:germ cell development"/>
    <property type="evidence" value="ECO:0007669"/>
    <property type="project" value="InterPro"/>
</dbReference>
<dbReference type="InterPro" id="IPR043380">
    <property type="entry name" value="Gcl-like"/>
</dbReference>
<gene>
    <name evidence="4" type="ORF">TRIADDRAFT_52379</name>
</gene>
<dbReference type="KEGG" id="tad:TRIADDRAFT_52379"/>
<dbReference type="InterPro" id="IPR000210">
    <property type="entry name" value="BTB/POZ_dom"/>
</dbReference>
<protein>
    <recommendedName>
        <fullName evidence="3">BTB domain-containing protein</fullName>
    </recommendedName>
</protein>
<evidence type="ECO:0000256" key="1">
    <source>
        <dbReference type="ARBA" id="ARBA00022473"/>
    </source>
</evidence>
<dbReference type="OrthoDB" id="6359943at2759"/>
<dbReference type="InParanoid" id="B3RI78"/>
<dbReference type="PANTHER" id="PTHR23231">
    <property type="entry name" value="GERM CELL-LESS PROTEIN"/>
    <property type="match status" value="1"/>
</dbReference>
<dbReference type="CDD" id="cd18305">
    <property type="entry name" value="BTB_POZ_GCL"/>
    <property type="match status" value="1"/>
</dbReference>
<dbReference type="CTD" id="6749389"/>
<feature type="region of interest" description="Disordered" evidence="2">
    <location>
        <begin position="17"/>
        <end position="43"/>
    </location>
</feature>
<accession>B3RI78</accession>
<dbReference type="eggNOG" id="KOG4682">
    <property type="taxonomic scope" value="Eukaryota"/>
</dbReference>
<dbReference type="SUPFAM" id="SSF54695">
    <property type="entry name" value="POZ domain"/>
    <property type="match status" value="1"/>
</dbReference>
<proteinExistence type="predicted"/>
<name>B3RI78_TRIAD</name>
<evidence type="ECO:0000313" key="4">
    <source>
        <dbReference type="EMBL" id="EDV29704.1"/>
    </source>
</evidence>
<sequence length="345" mass="39371">MGNYFFRKELTEDSNYDHSVQFKRPQNKRKRTINQNEDTEDATDSLQACTKRQRNDEAIYHQYTLSKLFFNDENGDTTIEALGYKWKMHKICLIRAGYFKSMFSGFWQESKATYVKIEMIDKNITVNAINTAFASLYDDDTEIKSSEAISIVAVATMLQIDNLIKRCTDVMIATISEENERTFREAASAYGLLEVHGLACTATADYQTIRLDAAAVYRCKSNGKNCKLSIFACAAGGNGCICDVKEGSTNFLVTEEGKVFSLAFRQLKFNHIITDTKIARQIEKDRIISQDWLLPIYRQEWRTLLAVEEGDDFGSPKRISLKRNISEHDVAMSLSLENSRCIMTK</sequence>
<keyword evidence="1" id="KW-0217">Developmental protein</keyword>
<feature type="domain" description="BTB" evidence="3">
    <location>
        <begin position="75"/>
        <end position="145"/>
    </location>
</feature>
<keyword evidence="5" id="KW-1185">Reference proteome</keyword>